<dbReference type="Proteomes" id="UP000248021">
    <property type="component" value="Unassembled WGS sequence"/>
</dbReference>
<dbReference type="EMBL" id="QJJK01000014">
    <property type="protein sequence ID" value="PXW53197.1"/>
    <property type="molecule type" value="Genomic_DNA"/>
</dbReference>
<dbReference type="RefSeq" id="WP_110377724.1">
    <property type="nucleotide sequence ID" value="NZ_JAHBRY010000001.1"/>
</dbReference>
<reference evidence="3 4" key="1">
    <citation type="submission" date="2018-05" db="EMBL/GenBank/DDBJ databases">
        <title>Genomic Encyclopedia of Type Strains, Phase IV (KMG-IV): sequencing the most valuable type-strain genomes for metagenomic binning, comparative biology and taxonomic classification.</title>
        <authorList>
            <person name="Goeker M."/>
        </authorList>
    </citation>
    <scope>NUCLEOTIDE SEQUENCE [LARGE SCALE GENOMIC DNA]</scope>
    <source>
        <strain evidence="3 4">DSM 6462</strain>
    </source>
</reference>
<dbReference type="Pfam" id="PF13400">
    <property type="entry name" value="Tad"/>
    <property type="match status" value="1"/>
</dbReference>
<feature type="transmembrane region" description="Helical" evidence="1">
    <location>
        <begin position="32"/>
        <end position="53"/>
    </location>
</feature>
<gene>
    <name evidence="3" type="ORF">C7450_11473</name>
</gene>
<accession>A0A2V3U6G5</accession>
<comment type="caution">
    <text evidence="3">The sequence shown here is derived from an EMBL/GenBank/DDBJ whole genome shotgun (WGS) entry which is preliminary data.</text>
</comment>
<name>A0A2V3U6G5_9HYPH</name>
<evidence type="ECO:0000259" key="2">
    <source>
        <dbReference type="Pfam" id="PF13400"/>
    </source>
</evidence>
<dbReference type="InterPro" id="IPR028087">
    <property type="entry name" value="Tad_N"/>
</dbReference>
<protein>
    <submittedName>
        <fullName evidence="3">Putative Flp pilus-assembly TadE/G-like protein</fullName>
    </submittedName>
</protein>
<evidence type="ECO:0000313" key="4">
    <source>
        <dbReference type="Proteomes" id="UP000248021"/>
    </source>
</evidence>
<dbReference type="OrthoDB" id="7418984at2"/>
<keyword evidence="1" id="KW-1133">Transmembrane helix</keyword>
<sequence length="411" mass="42954">MSPLGSSPCRRWRGGLCRSLCALLRSRTGNVAILFALLSIPMIGATGVAIDYARAQSMQTRLRSALDAAVLAGVTQEAGHQVDKARAVFALNVREPSLLVDLDFRENTNGSLTGLVSTDMATTVTALIGVDSLRVETHATAALRRDQNRVCILTLDRSASPGLLVNSGAEVLASDCEIHVRATGSPAATINALTILDVRRICVSGQDALVNGGARPPETGCNAIDDPFRGTLPTPSLSCTVSYPPPYTAAAVTLSPGTYCGDLVFHGSPVITLLPGIYVIRGQMMLNAGAVLRGEEVSLHFPDNASTLQANNAVRIELSAPTSGAFADILMSEPPGLPRSSLVINAGLGQSLRGLVYLPSRDLTVNAMTGASDAAALVVNTLILNEGVWRLDGGNKPMTTTSGEHSAYLVD</sequence>
<keyword evidence="1" id="KW-0812">Transmembrane</keyword>
<evidence type="ECO:0000313" key="3">
    <source>
        <dbReference type="EMBL" id="PXW53197.1"/>
    </source>
</evidence>
<keyword evidence="1" id="KW-0472">Membrane</keyword>
<dbReference type="AlphaFoldDB" id="A0A2V3U6G5"/>
<feature type="domain" description="Putative Flp pilus-assembly TadG-like N-terminal" evidence="2">
    <location>
        <begin position="29"/>
        <end position="75"/>
    </location>
</feature>
<proteinExistence type="predicted"/>
<evidence type="ECO:0000256" key="1">
    <source>
        <dbReference type="SAM" id="Phobius"/>
    </source>
</evidence>
<organism evidence="3 4">
    <name type="scientific">Chelatococcus asaccharovorans</name>
    <dbReference type="NCBI Taxonomy" id="28210"/>
    <lineage>
        <taxon>Bacteria</taxon>
        <taxon>Pseudomonadati</taxon>
        <taxon>Pseudomonadota</taxon>
        <taxon>Alphaproteobacteria</taxon>
        <taxon>Hyphomicrobiales</taxon>
        <taxon>Chelatococcaceae</taxon>
        <taxon>Chelatococcus</taxon>
    </lineage>
</organism>
<keyword evidence="4" id="KW-1185">Reference proteome</keyword>